<evidence type="ECO:0000313" key="5">
    <source>
        <dbReference type="EMBL" id="KAF2786168.1"/>
    </source>
</evidence>
<dbReference type="Gene3D" id="3.40.50.1820">
    <property type="entry name" value="alpha/beta hydrolase"/>
    <property type="match status" value="1"/>
</dbReference>
<evidence type="ECO:0000256" key="2">
    <source>
        <dbReference type="ARBA" id="ARBA00022801"/>
    </source>
</evidence>
<dbReference type="EC" id="3.1.1.-" evidence="3"/>
<evidence type="ECO:0000259" key="4">
    <source>
        <dbReference type="Pfam" id="PF00135"/>
    </source>
</evidence>
<comment type="similarity">
    <text evidence="1 3">Belongs to the type-B carboxylesterase/lipase family.</text>
</comment>
<accession>A0A6A6WQF8</accession>
<keyword evidence="2 3" id="KW-0378">Hydrolase</keyword>
<organism evidence="5 6">
    <name type="scientific">Melanomma pulvis-pyrius CBS 109.77</name>
    <dbReference type="NCBI Taxonomy" id="1314802"/>
    <lineage>
        <taxon>Eukaryota</taxon>
        <taxon>Fungi</taxon>
        <taxon>Dikarya</taxon>
        <taxon>Ascomycota</taxon>
        <taxon>Pezizomycotina</taxon>
        <taxon>Dothideomycetes</taxon>
        <taxon>Pleosporomycetidae</taxon>
        <taxon>Pleosporales</taxon>
        <taxon>Melanommataceae</taxon>
        <taxon>Melanomma</taxon>
    </lineage>
</organism>
<dbReference type="PROSITE" id="PS00941">
    <property type="entry name" value="CARBOXYLESTERASE_B_2"/>
    <property type="match status" value="1"/>
</dbReference>
<dbReference type="PANTHER" id="PTHR11559">
    <property type="entry name" value="CARBOXYLESTERASE"/>
    <property type="match status" value="1"/>
</dbReference>
<dbReference type="GO" id="GO:0016787">
    <property type="term" value="F:hydrolase activity"/>
    <property type="evidence" value="ECO:0007669"/>
    <property type="project" value="UniProtKB-KW"/>
</dbReference>
<protein>
    <recommendedName>
        <fullName evidence="3">Carboxylic ester hydrolase</fullName>
        <ecNumber evidence="3">3.1.1.-</ecNumber>
    </recommendedName>
</protein>
<dbReference type="InterPro" id="IPR019826">
    <property type="entry name" value="Carboxylesterase_B_AS"/>
</dbReference>
<keyword evidence="6" id="KW-1185">Reference proteome</keyword>
<dbReference type="SUPFAM" id="SSF53474">
    <property type="entry name" value="alpha/beta-Hydrolases"/>
    <property type="match status" value="1"/>
</dbReference>
<dbReference type="InterPro" id="IPR002018">
    <property type="entry name" value="CarbesteraseB"/>
</dbReference>
<dbReference type="InterPro" id="IPR019819">
    <property type="entry name" value="Carboxylesterase_B_CS"/>
</dbReference>
<dbReference type="AlphaFoldDB" id="A0A6A6WQF8"/>
<proteinExistence type="inferred from homology"/>
<dbReference type="InterPro" id="IPR050309">
    <property type="entry name" value="Type-B_Carboxylest/Lipase"/>
</dbReference>
<dbReference type="Pfam" id="PF00135">
    <property type="entry name" value="COesterase"/>
    <property type="match status" value="1"/>
</dbReference>
<feature type="signal peptide" evidence="3">
    <location>
        <begin position="1"/>
        <end position="22"/>
    </location>
</feature>
<sequence length="584" mass="63043">MFKSALFKAVATYALLLVEVTAIPSDKVKYPVRLGSGSNLTVDLDYAIYQGTKNEATGLNVWKGIRYAAPPIGDLRWKAPKTPQTSRNVTPAVDFGPNCPQAYPAVPNAPFIPGNEDCLFLNVYAPPNSGSVKLPVLVYIHGGGYGFGDGKQDISELINANEKDFIAVSIQYRLGAFGFLSSSEIKANGVLNAGILDMAFALDWVQKHIGKFGGDSKRVTISGESAGGGAVMLLAIAKDGTLGTSLFSNGIAASPYLPAQYDYNHAIPTRYYYELAAEVGCGASGAVLECLRAKDSEILQQANNNISIAGAYGTWSFLPVTDYTFITKLPSVALNDKKVNGESILVGNNANEGALFVPPNITTLVDLRSWLRVAFPTFSLDDIQNVITAYPSVDSAVNASDAKFATNGYGQPTAVNVSQIATGQQQRAYNIYAEATFVCPSYWLNNAYAPQHSFHYQYSVPFGSHADDVSAYFGPSALNQSPSFSLAFRQIWGNFVTTSNPSLASEAPTKKWPGWMPGVDSRMISLNQTGGIPYEVATQFGVNVTQFKDPGLRNLFKVVDAYEWEGARGERCEFWKRIGGKLPI</sequence>
<dbReference type="EMBL" id="MU002531">
    <property type="protein sequence ID" value="KAF2786168.1"/>
    <property type="molecule type" value="Genomic_DNA"/>
</dbReference>
<reference evidence="5" key="1">
    <citation type="journal article" date="2020" name="Stud. Mycol.">
        <title>101 Dothideomycetes genomes: a test case for predicting lifestyles and emergence of pathogens.</title>
        <authorList>
            <person name="Haridas S."/>
            <person name="Albert R."/>
            <person name="Binder M."/>
            <person name="Bloem J."/>
            <person name="Labutti K."/>
            <person name="Salamov A."/>
            <person name="Andreopoulos B."/>
            <person name="Baker S."/>
            <person name="Barry K."/>
            <person name="Bills G."/>
            <person name="Bluhm B."/>
            <person name="Cannon C."/>
            <person name="Castanera R."/>
            <person name="Culley D."/>
            <person name="Daum C."/>
            <person name="Ezra D."/>
            <person name="Gonzalez J."/>
            <person name="Henrissat B."/>
            <person name="Kuo A."/>
            <person name="Liang C."/>
            <person name="Lipzen A."/>
            <person name="Lutzoni F."/>
            <person name="Magnuson J."/>
            <person name="Mondo S."/>
            <person name="Nolan M."/>
            <person name="Ohm R."/>
            <person name="Pangilinan J."/>
            <person name="Park H.-J."/>
            <person name="Ramirez L."/>
            <person name="Alfaro M."/>
            <person name="Sun H."/>
            <person name="Tritt A."/>
            <person name="Yoshinaga Y."/>
            <person name="Zwiers L.-H."/>
            <person name="Turgeon B."/>
            <person name="Goodwin S."/>
            <person name="Spatafora J."/>
            <person name="Crous P."/>
            <person name="Grigoriev I."/>
        </authorList>
    </citation>
    <scope>NUCLEOTIDE SEQUENCE</scope>
    <source>
        <strain evidence="5">CBS 109.77</strain>
    </source>
</reference>
<dbReference type="PROSITE" id="PS00122">
    <property type="entry name" value="CARBOXYLESTERASE_B_1"/>
    <property type="match status" value="1"/>
</dbReference>
<name>A0A6A6WQF8_9PLEO</name>
<feature type="chain" id="PRO_5025712574" description="Carboxylic ester hydrolase" evidence="3">
    <location>
        <begin position="23"/>
        <end position="584"/>
    </location>
</feature>
<gene>
    <name evidence="5" type="ORF">K505DRAFT_412100</name>
</gene>
<dbReference type="Proteomes" id="UP000799757">
    <property type="component" value="Unassembled WGS sequence"/>
</dbReference>
<dbReference type="InterPro" id="IPR029058">
    <property type="entry name" value="AB_hydrolase_fold"/>
</dbReference>
<evidence type="ECO:0000313" key="6">
    <source>
        <dbReference type="Proteomes" id="UP000799757"/>
    </source>
</evidence>
<feature type="domain" description="Carboxylesterase type B" evidence="4">
    <location>
        <begin position="43"/>
        <end position="515"/>
    </location>
</feature>
<evidence type="ECO:0000256" key="1">
    <source>
        <dbReference type="ARBA" id="ARBA00005964"/>
    </source>
</evidence>
<keyword evidence="3" id="KW-0732">Signal</keyword>
<dbReference type="OrthoDB" id="408631at2759"/>
<evidence type="ECO:0000256" key="3">
    <source>
        <dbReference type="RuleBase" id="RU361235"/>
    </source>
</evidence>